<evidence type="ECO:0000313" key="2">
    <source>
        <dbReference type="Proteomes" id="UP001476798"/>
    </source>
</evidence>
<name>A0ABV0MUG2_9TELE</name>
<protein>
    <submittedName>
        <fullName evidence="1">Uncharacterized protein</fullName>
    </submittedName>
</protein>
<keyword evidence="2" id="KW-1185">Reference proteome</keyword>
<accession>A0ABV0MUG2</accession>
<evidence type="ECO:0000313" key="1">
    <source>
        <dbReference type="EMBL" id="MEQ2162269.1"/>
    </source>
</evidence>
<comment type="caution">
    <text evidence="1">The sequence shown here is derived from an EMBL/GenBank/DDBJ whole genome shotgun (WGS) entry which is preliminary data.</text>
</comment>
<proteinExistence type="predicted"/>
<organism evidence="1 2">
    <name type="scientific">Goodea atripinnis</name>
    <dbReference type="NCBI Taxonomy" id="208336"/>
    <lineage>
        <taxon>Eukaryota</taxon>
        <taxon>Metazoa</taxon>
        <taxon>Chordata</taxon>
        <taxon>Craniata</taxon>
        <taxon>Vertebrata</taxon>
        <taxon>Euteleostomi</taxon>
        <taxon>Actinopterygii</taxon>
        <taxon>Neopterygii</taxon>
        <taxon>Teleostei</taxon>
        <taxon>Neoteleostei</taxon>
        <taxon>Acanthomorphata</taxon>
        <taxon>Ovalentaria</taxon>
        <taxon>Atherinomorphae</taxon>
        <taxon>Cyprinodontiformes</taxon>
        <taxon>Goodeidae</taxon>
        <taxon>Goodea</taxon>
    </lineage>
</organism>
<dbReference type="EMBL" id="JAHRIO010011509">
    <property type="protein sequence ID" value="MEQ2162269.1"/>
    <property type="molecule type" value="Genomic_DNA"/>
</dbReference>
<reference evidence="1 2" key="1">
    <citation type="submission" date="2021-06" db="EMBL/GenBank/DDBJ databases">
        <authorList>
            <person name="Palmer J.M."/>
        </authorList>
    </citation>
    <scope>NUCLEOTIDE SEQUENCE [LARGE SCALE GENOMIC DNA]</scope>
    <source>
        <strain evidence="1 2">GA_2019</strain>
        <tissue evidence="1">Muscle</tissue>
    </source>
</reference>
<gene>
    <name evidence="1" type="ORF">GOODEAATRI_018071</name>
</gene>
<feature type="non-terminal residue" evidence="1">
    <location>
        <position position="1"/>
    </location>
</feature>
<sequence length="94" mass="11223">GEWWWRSEFFRTSVMHFAPQQYSDHSPECWKIQWKCKLLHQDLDGLFYMAQHLPVSVFTPDANPTPSLQRANAHYRFAWGCISCLYLNASLWRS</sequence>
<dbReference type="Proteomes" id="UP001476798">
    <property type="component" value="Unassembled WGS sequence"/>
</dbReference>